<dbReference type="CDD" id="cd00160">
    <property type="entry name" value="RhoGEF"/>
    <property type="match status" value="1"/>
</dbReference>
<name>A0A820DCQ3_9BILA</name>
<dbReference type="GO" id="GO:0005085">
    <property type="term" value="F:guanyl-nucleotide exchange factor activity"/>
    <property type="evidence" value="ECO:0007669"/>
    <property type="project" value="InterPro"/>
</dbReference>
<dbReference type="GO" id="GO:0030139">
    <property type="term" value="C:endocytic vesicle"/>
    <property type="evidence" value="ECO:0007669"/>
    <property type="project" value="TreeGrafter"/>
</dbReference>
<dbReference type="GO" id="GO:0043542">
    <property type="term" value="P:endothelial cell migration"/>
    <property type="evidence" value="ECO:0007669"/>
    <property type="project" value="TreeGrafter"/>
</dbReference>
<evidence type="ECO:0000313" key="4">
    <source>
        <dbReference type="Proteomes" id="UP000663866"/>
    </source>
</evidence>
<dbReference type="InterPro" id="IPR000219">
    <property type="entry name" value="DH_dom"/>
</dbReference>
<proteinExistence type="predicted"/>
<dbReference type="PANTHER" id="PTHR13217">
    <property type="entry name" value="PLECKSTRIN HOMOLOGY DOMAIN-CONTAINING FAMILY G MEMBER 7"/>
    <property type="match status" value="1"/>
</dbReference>
<feature type="non-terminal residue" evidence="3">
    <location>
        <position position="1"/>
    </location>
</feature>
<dbReference type="GO" id="GO:0007266">
    <property type="term" value="P:Rho protein signal transduction"/>
    <property type="evidence" value="ECO:0007669"/>
    <property type="project" value="TreeGrafter"/>
</dbReference>
<dbReference type="AlphaFoldDB" id="A0A820DCQ3"/>
<organism evidence="3 4">
    <name type="scientific">Rotaria magnacalcarata</name>
    <dbReference type="NCBI Taxonomy" id="392030"/>
    <lineage>
        <taxon>Eukaryota</taxon>
        <taxon>Metazoa</taxon>
        <taxon>Spiralia</taxon>
        <taxon>Gnathifera</taxon>
        <taxon>Rotifera</taxon>
        <taxon>Eurotatoria</taxon>
        <taxon>Bdelloidea</taxon>
        <taxon>Philodinida</taxon>
        <taxon>Philodinidae</taxon>
        <taxon>Rotaria</taxon>
    </lineage>
</organism>
<dbReference type="EMBL" id="CAJOBG010007917">
    <property type="protein sequence ID" value="CAF4230094.1"/>
    <property type="molecule type" value="Genomic_DNA"/>
</dbReference>
<dbReference type="PROSITE" id="PS50010">
    <property type="entry name" value="DH_2"/>
    <property type="match status" value="1"/>
</dbReference>
<feature type="region of interest" description="Disordered" evidence="1">
    <location>
        <begin position="259"/>
        <end position="288"/>
    </location>
</feature>
<evidence type="ECO:0000313" key="3">
    <source>
        <dbReference type="EMBL" id="CAF4230094.1"/>
    </source>
</evidence>
<dbReference type="InterPro" id="IPR035899">
    <property type="entry name" value="DBL_dom_sf"/>
</dbReference>
<dbReference type="SMART" id="SM00325">
    <property type="entry name" value="RhoGEF"/>
    <property type="match status" value="1"/>
</dbReference>
<feature type="domain" description="DH" evidence="2">
    <location>
        <begin position="428"/>
        <end position="616"/>
    </location>
</feature>
<dbReference type="InterPro" id="IPR040181">
    <property type="entry name" value="PKHG5/7"/>
</dbReference>
<protein>
    <recommendedName>
        <fullName evidence="2">DH domain-containing protein</fullName>
    </recommendedName>
</protein>
<reference evidence="3" key="1">
    <citation type="submission" date="2021-02" db="EMBL/GenBank/DDBJ databases">
        <authorList>
            <person name="Nowell W R."/>
        </authorList>
    </citation>
    <scope>NUCLEOTIDE SEQUENCE</scope>
</reference>
<accession>A0A820DCQ3</accession>
<dbReference type="Gene3D" id="1.20.900.10">
    <property type="entry name" value="Dbl homology (DH) domain"/>
    <property type="match status" value="1"/>
</dbReference>
<dbReference type="GO" id="GO:0030424">
    <property type="term" value="C:axon"/>
    <property type="evidence" value="ECO:0007669"/>
    <property type="project" value="TreeGrafter"/>
</dbReference>
<dbReference type="Pfam" id="PF00621">
    <property type="entry name" value="RhoGEF"/>
    <property type="match status" value="1"/>
</dbReference>
<evidence type="ECO:0000256" key="1">
    <source>
        <dbReference type="SAM" id="MobiDB-lite"/>
    </source>
</evidence>
<comment type="caution">
    <text evidence="3">The sequence shown here is derived from an EMBL/GenBank/DDBJ whole genome shotgun (WGS) entry which is preliminary data.</text>
</comment>
<dbReference type="GO" id="GO:0005886">
    <property type="term" value="C:plasma membrane"/>
    <property type="evidence" value="ECO:0007669"/>
    <property type="project" value="TreeGrafter"/>
</dbReference>
<evidence type="ECO:0000259" key="2">
    <source>
        <dbReference type="PROSITE" id="PS50010"/>
    </source>
</evidence>
<gene>
    <name evidence="3" type="ORF">OVN521_LOCUS27927</name>
</gene>
<dbReference type="PANTHER" id="PTHR13217:SF11">
    <property type="entry name" value="PLECKSTRIN HOMOLOGY DOMAIN-CONTAINING FAMILY G MEMBER 5"/>
    <property type="match status" value="1"/>
</dbReference>
<keyword evidence="4" id="KW-1185">Reference proteome</keyword>
<dbReference type="Proteomes" id="UP000663866">
    <property type="component" value="Unassembled WGS sequence"/>
</dbReference>
<sequence>EKPRSLLVNVFRTRRSNVTLDSNDTNIAGKQLSASVIDLATSMGIHRRNSAIPTIQESTFDQRKHAVSEENLLAIDNTYIYFNNINGQNFKEKLKYSTISEDTTLREMLIKLFEKYHLSIDTYNICLRSAPTLQLSLDQPVKHLLLDDLVVTDASQVRRLSFCRQLSDVLKFKRRSLGSISKDPISPSSKTTLRLPVSSSSFFWNCRLAEDDSSAKEDFKILSQNLITRRISIDIHCSVKETAISYDDLVFIASNEDDEQTMHNKSEENETTNRLSTKTSSGKERTEKRNSIGSAILSLVSYPNYLGSSTNRNSKSLSKRLSSQCMMLDNDENHDSKSINQSSRTNKINRSSIFTSSIFTRDVNDSTERPESNLSFIRRKCDEWLIHGLPKLAQLQFSINECDLIIDKEWQPCLNEQSRTLLSETIKLQQEAIYEMLSTEVSYIRQILTMTDIFMTSINILKSSQRDGIFNDIDMDKLFSNIKDVLEGNLLFWKEILLPMRVKLQQTGLPMDPSDLKDGFMKFDIYFKPYLHYVLDQKASAEYFKQKFSRDDLFQHLITWIEANFTNRLSFSDLTIKPLQRLTRYKLLLEAIQKKTQETQQRNDLLEMVNRKANFA</sequence>
<dbReference type="SUPFAM" id="SSF48065">
    <property type="entry name" value="DBL homology domain (DH-domain)"/>
    <property type="match status" value="1"/>
</dbReference>